<evidence type="ECO:0000256" key="4">
    <source>
        <dbReference type="ARBA" id="ARBA00004826"/>
    </source>
</evidence>
<evidence type="ECO:0000256" key="6">
    <source>
        <dbReference type="ARBA" id="ARBA00012057"/>
    </source>
</evidence>
<dbReference type="UniPathway" id="UPA00059">
    <property type="reaction ID" value="UER00104"/>
</dbReference>
<keyword evidence="9" id="KW-0152">Cholesterol biosynthesis</keyword>
<protein>
    <recommendedName>
        <fullName evidence="6">isopentenyl-diphosphate Delta-isomerase</fullName>
        <ecNumber evidence="6">5.3.3.2</ecNumber>
    </recommendedName>
</protein>
<proteinExistence type="inferred from homology"/>
<dbReference type="PANTHER" id="PTHR10885:SF0">
    <property type="entry name" value="ISOPENTENYL-DIPHOSPHATE DELTA-ISOMERASE"/>
    <property type="match status" value="1"/>
</dbReference>
<dbReference type="GO" id="GO:0009240">
    <property type="term" value="P:isopentenyl diphosphate biosynthetic process"/>
    <property type="evidence" value="ECO:0007669"/>
    <property type="project" value="TreeGrafter"/>
</dbReference>
<comment type="cofactor">
    <cofactor evidence="2">
        <name>Mg(2+)</name>
        <dbReference type="ChEBI" id="CHEBI:18420"/>
    </cofactor>
</comment>
<dbReference type="InterPro" id="IPR000086">
    <property type="entry name" value="NUDIX_hydrolase_dom"/>
</dbReference>
<dbReference type="SUPFAM" id="SSF55811">
    <property type="entry name" value="Nudix"/>
    <property type="match status" value="1"/>
</dbReference>
<dbReference type="CDD" id="cd02885">
    <property type="entry name" value="NUDIX_IPP_Isomerase"/>
    <property type="match status" value="1"/>
</dbReference>
<evidence type="ECO:0000313" key="17">
    <source>
        <dbReference type="RefSeq" id="XP_019648062.1"/>
    </source>
</evidence>
<gene>
    <name evidence="17" type="primary">LOC109488309</name>
</gene>
<comment type="pathway">
    <text evidence="4">Isoprenoid biosynthesis; dimethylallyl diphosphate biosynthesis; dimethylallyl diphosphate from isopentenyl diphosphate: step 1/1.</text>
</comment>
<evidence type="ECO:0000256" key="5">
    <source>
        <dbReference type="ARBA" id="ARBA00007579"/>
    </source>
</evidence>
<keyword evidence="9" id="KW-0753">Steroid metabolism</keyword>
<dbReference type="Proteomes" id="UP000515135">
    <property type="component" value="Unplaced"/>
</dbReference>
<evidence type="ECO:0000256" key="7">
    <source>
        <dbReference type="ARBA" id="ARBA00022516"/>
    </source>
</evidence>
<evidence type="ECO:0000256" key="2">
    <source>
        <dbReference type="ARBA" id="ARBA00001946"/>
    </source>
</evidence>
<dbReference type="FunFam" id="3.90.79.10:FF:000012">
    <property type="entry name" value="Isopentenyl-diphosphate Delta-isomerase 1"/>
    <property type="match status" value="1"/>
</dbReference>
<evidence type="ECO:0000256" key="8">
    <source>
        <dbReference type="ARBA" id="ARBA00022723"/>
    </source>
</evidence>
<comment type="catalytic activity">
    <reaction evidence="1">
        <text>isopentenyl diphosphate = dimethylallyl diphosphate</text>
        <dbReference type="Rhea" id="RHEA:23284"/>
        <dbReference type="ChEBI" id="CHEBI:57623"/>
        <dbReference type="ChEBI" id="CHEBI:128769"/>
        <dbReference type="EC" id="5.3.3.2"/>
    </reaction>
</comment>
<keyword evidence="16" id="KW-1185">Reference proteome</keyword>
<dbReference type="PROSITE" id="PS51462">
    <property type="entry name" value="NUDIX"/>
    <property type="match status" value="1"/>
</dbReference>
<dbReference type="PANTHER" id="PTHR10885">
    <property type="entry name" value="ISOPENTENYL-DIPHOSPHATE DELTA-ISOMERASE"/>
    <property type="match status" value="1"/>
</dbReference>
<accession>A0A6P5AYF1</accession>
<dbReference type="InterPro" id="IPR015797">
    <property type="entry name" value="NUDIX_hydrolase-like_dom_sf"/>
</dbReference>
<keyword evidence="9" id="KW-0756">Sterol biosynthesis</keyword>
<dbReference type="InterPro" id="IPR011876">
    <property type="entry name" value="IsopentenylPP_isomerase_typ1"/>
</dbReference>
<sequence>MFARIAATFVATSCRTGDVTAQVTRKVYRHFHQRSPALLSAMADDITSGLDATQVKLLGEQCILIDENDKVTGFETKKNCHLNENIKKGLLHRAFSVFLFNNQGELLLQQRSDEKITFPGYFTNTCCSHPLNLPEELEEAKAMGVLRAAQRKLDHELGISADQVPLEDFHFLTRIHYRAESDGLWGEHEIDYILFIQKEVDVKPNPNEVKSHQYINKEQLQHFLQTAKEDGRPITPWFQLIVDRFLYSWWDKLNDVDSLKDQGTIHRIL</sequence>
<dbReference type="KEGG" id="bbel:109488309"/>
<keyword evidence="9" id="KW-0153">Cholesterol metabolism</keyword>
<evidence type="ECO:0000256" key="11">
    <source>
        <dbReference type="ARBA" id="ARBA00022955"/>
    </source>
</evidence>
<keyword evidence="13" id="KW-0414">Isoprene biosynthesis</keyword>
<keyword evidence="8" id="KW-0479">Metal-binding</keyword>
<dbReference type="NCBIfam" id="TIGR02150">
    <property type="entry name" value="IPP_isom_1"/>
    <property type="match status" value="1"/>
</dbReference>
<dbReference type="AlphaFoldDB" id="A0A6P5AYF1"/>
<dbReference type="GO" id="GO:0050992">
    <property type="term" value="P:dimethylallyl diphosphate biosynthetic process"/>
    <property type="evidence" value="ECO:0007669"/>
    <property type="project" value="UniProtKB-UniPathway"/>
</dbReference>
<dbReference type="Pfam" id="PF00293">
    <property type="entry name" value="NUDIX"/>
    <property type="match status" value="1"/>
</dbReference>
<evidence type="ECO:0000256" key="10">
    <source>
        <dbReference type="ARBA" id="ARBA00022842"/>
    </source>
</evidence>
<keyword evidence="14" id="KW-0413">Isomerase</keyword>
<keyword evidence="9" id="KW-1207">Sterol metabolism</keyword>
<evidence type="ECO:0000259" key="15">
    <source>
        <dbReference type="PROSITE" id="PS51462"/>
    </source>
</evidence>
<evidence type="ECO:0000256" key="1">
    <source>
        <dbReference type="ARBA" id="ARBA00000374"/>
    </source>
</evidence>
<keyword evidence="11" id="KW-0752">Steroid biosynthesis</keyword>
<evidence type="ECO:0000256" key="13">
    <source>
        <dbReference type="ARBA" id="ARBA00023229"/>
    </source>
</evidence>
<evidence type="ECO:0000256" key="12">
    <source>
        <dbReference type="ARBA" id="ARBA00023098"/>
    </source>
</evidence>
<dbReference type="GO" id="GO:0004452">
    <property type="term" value="F:isopentenyl-diphosphate delta-isomerase activity"/>
    <property type="evidence" value="ECO:0007669"/>
    <property type="project" value="UniProtKB-EC"/>
</dbReference>
<dbReference type="GO" id="GO:0006695">
    <property type="term" value="P:cholesterol biosynthetic process"/>
    <property type="evidence" value="ECO:0007669"/>
    <property type="project" value="UniProtKB-KW"/>
</dbReference>
<evidence type="ECO:0000256" key="3">
    <source>
        <dbReference type="ARBA" id="ARBA00003951"/>
    </source>
</evidence>
<dbReference type="GeneID" id="109488309"/>
<feature type="domain" description="Nudix hydrolase" evidence="15">
    <location>
        <begin position="90"/>
        <end position="240"/>
    </location>
</feature>
<organism evidence="16 17">
    <name type="scientific">Branchiostoma belcheri</name>
    <name type="common">Amphioxus</name>
    <dbReference type="NCBI Taxonomy" id="7741"/>
    <lineage>
        <taxon>Eukaryota</taxon>
        <taxon>Metazoa</taxon>
        <taxon>Chordata</taxon>
        <taxon>Cephalochordata</taxon>
        <taxon>Leptocardii</taxon>
        <taxon>Amphioxiformes</taxon>
        <taxon>Branchiostomatidae</taxon>
        <taxon>Branchiostoma</taxon>
    </lineage>
</organism>
<dbReference type="EC" id="5.3.3.2" evidence="6"/>
<dbReference type="GO" id="GO:0005737">
    <property type="term" value="C:cytoplasm"/>
    <property type="evidence" value="ECO:0007669"/>
    <property type="project" value="TreeGrafter"/>
</dbReference>
<reference evidence="17" key="1">
    <citation type="submission" date="2025-08" db="UniProtKB">
        <authorList>
            <consortium name="RefSeq"/>
        </authorList>
    </citation>
    <scope>IDENTIFICATION</scope>
    <source>
        <tissue evidence="17">Gonad</tissue>
    </source>
</reference>
<dbReference type="RefSeq" id="XP_019648062.1">
    <property type="nucleotide sequence ID" value="XM_019792503.1"/>
</dbReference>
<dbReference type="OrthoDB" id="510307at2759"/>
<evidence type="ECO:0000313" key="16">
    <source>
        <dbReference type="Proteomes" id="UP000515135"/>
    </source>
</evidence>
<keyword evidence="7" id="KW-0444">Lipid biosynthesis</keyword>
<evidence type="ECO:0000256" key="9">
    <source>
        <dbReference type="ARBA" id="ARBA00022778"/>
    </source>
</evidence>
<comment type="function">
    <text evidence="3">Catalyzes the 1,3-allylic rearrangement of the homoallylic substrate isopentenyl (IPP) to its highly electrophilic allylic isomer, dimethylallyl diphosphate (DMAPP).</text>
</comment>
<keyword evidence="12" id="KW-0443">Lipid metabolism</keyword>
<dbReference type="Gene3D" id="3.90.79.10">
    <property type="entry name" value="Nucleoside Triphosphate Pyrophosphohydrolase"/>
    <property type="match status" value="1"/>
</dbReference>
<evidence type="ECO:0000256" key="14">
    <source>
        <dbReference type="ARBA" id="ARBA00023235"/>
    </source>
</evidence>
<keyword evidence="10" id="KW-0460">Magnesium</keyword>
<comment type="similarity">
    <text evidence="5">Belongs to the IPP isomerase type 1 family.</text>
</comment>
<name>A0A6P5AYF1_BRABE</name>
<dbReference type="GO" id="GO:0046872">
    <property type="term" value="F:metal ion binding"/>
    <property type="evidence" value="ECO:0007669"/>
    <property type="project" value="UniProtKB-KW"/>
</dbReference>